<proteinExistence type="predicted"/>
<sequence length="27" mass="2900">MPTSPGPAKQNSDARADPKRGFTTGRR</sequence>
<evidence type="ECO:0000256" key="1">
    <source>
        <dbReference type="SAM" id="MobiDB-lite"/>
    </source>
</evidence>
<reference evidence="2" key="2">
    <citation type="journal article" date="2015" name="Data Brief">
        <title>Shoot transcriptome of the giant reed, Arundo donax.</title>
        <authorList>
            <person name="Barrero R.A."/>
            <person name="Guerrero F.D."/>
            <person name="Moolhuijzen P."/>
            <person name="Goolsby J.A."/>
            <person name="Tidwell J."/>
            <person name="Bellgard S.E."/>
            <person name="Bellgard M.I."/>
        </authorList>
    </citation>
    <scope>NUCLEOTIDE SEQUENCE</scope>
    <source>
        <tissue evidence="2">Shoot tissue taken approximately 20 cm above the soil surface</tissue>
    </source>
</reference>
<accession>A0A0A9G1K4</accession>
<reference evidence="2" key="1">
    <citation type="submission" date="2014-09" db="EMBL/GenBank/DDBJ databases">
        <authorList>
            <person name="Magalhaes I.L.F."/>
            <person name="Oliveira U."/>
            <person name="Santos F.R."/>
            <person name="Vidigal T.H.D.A."/>
            <person name="Brescovit A.D."/>
            <person name="Santos A.J."/>
        </authorList>
    </citation>
    <scope>NUCLEOTIDE SEQUENCE</scope>
    <source>
        <tissue evidence="2">Shoot tissue taken approximately 20 cm above the soil surface</tissue>
    </source>
</reference>
<organism evidence="2">
    <name type="scientific">Arundo donax</name>
    <name type="common">Giant reed</name>
    <name type="synonym">Donax arundinaceus</name>
    <dbReference type="NCBI Taxonomy" id="35708"/>
    <lineage>
        <taxon>Eukaryota</taxon>
        <taxon>Viridiplantae</taxon>
        <taxon>Streptophyta</taxon>
        <taxon>Embryophyta</taxon>
        <taxon>Tracheophyta</taxon>
        <taxon>Spermatophyta</taxon>
        <taxon>Magnoliopsida</taxon>
        <taxon>Liliopsida</taxon>
        <taxon>Poales</taxon>
        <taxon>Poaceae</taxon>
        <taxon>PACMAD clade</taxon>
        <taxon>Arundinoideae</taxon>
        <taxon>Arundineae</taxon>
        <taxon>Arundo</taxon>
    </lineage>
</organism>
<dbReference type="AlphaFoldDB" id="A0A0A9G1K4"/>
<name>A0A0A9G1K4_ARUDO</name>
<feature type="compositionally biased region" description="Polar residues" evidence="1">
    <location>
        <begin position="1"/>
        <end position="11"/>
    </location>
</feature>
<protein>
    <submittedName>
        <fullName evidence="2">Uncharacterized protein</fullName>
    </submittedName>
</protein>
<evidence type="ECO:0000313" key="2">
    <source>
        <dbReference type="EMBL" id="JAE14498.1"/>
    </source>
</evidence>
<dbReference type="EMBL" id="GBRH01183398">
    <property type="protein sequence ID" value="JAE14498.1"/>
    <property type="molecule type" value="Transcribed_RNA"/>
</dbReference>
<feature type="region of interest" description="Disordered" evidence="1">
    <location>
        <begin position="1"/>
        <end position="27"/>
    </location>
</feature>